<keyword evidence="3" id="KW-1185">Reference proteome</keyword>
<feature type="domain" description="Reverse transcriptase zinc-binding" evidence="1">
    <location>
        <begin position="32"/>
        <end position="116"/>
    </location>
</feature>
<evidence type="ECO:0000259" key="1">
    <source>
        <dbReference type="Pfam" id="PF13966"/>
    </source>
</evidence>
<gene>
    <name evidence="2" type="ORF">U9M48_029393</name>
</gene>
<name>A0AAQ3X296_PASNO</name>
<dbReference type="Pfam" id="PF13966">
    <property type="entry name" value="zf-RVT"/>
    <property type="match status" value="1"/>
</dbReference>
<dbReference type="EMBL" id="CP144750">
    <property type="protein sequence ID" value="WVZ82091.1"/>
    <property type="molecule type" value="Genomic_DNA"/>
</dbReference>
<reference evidence="2 3" key="1">
    <citation type="submission" date="2024-02" db="EMBL/GenBank/DDBJ databases">
        <title>High-quality chromosome-scale genome assembly of Pensacola bahiagrass (Paspalum notatum Flugge var. saurae).</title>
        <authorList>
            <person name="Vega J.M."/>
            <person name="Podio M."/>
            <person name="Orjuela J."/>
            <person name="Siena L.A."/>
            <person name="Pessino S.C."/>
            <person name="Combes M.C."/>
            <person name="Mariac C."/>
            <person name="Albertini E."/>
            <person name="Pupilli F."/>
            <person name="Ortiz J.P.A."/>
            <person name="Leblanc O."/>
        </authorList>
    </citation>
    <scope>NUCLEOTIDE SEQUENCE [LARGE SCALE GENOMIC DNA]</scope>
    <source>
        <strain evidence="2">R1</strain>
        <tissue evidence="2">Leaf</tissue>
    </source>
</reference>
<protein>
    <recommendedName>
        <fullName evidence="1">Reverse transcriptase zinc-binding domain-containing protein</fullName>
    </recommendedName>
</protein>
<dbReference type="InterPro" id="IPR026960">
    <property type="entry name" value="RVT-Znf"/>
</dbReference>
<evidence type="ECO:0000313" key="3">
    <source>
        <dbReference type="Proteomes" id="UP001341281"/>
    </source>
</evidence>
<evidence type="ECO:0000313" key="2">
    <source>
        <dbReference type="EMBL" id="WVZ82091.1"/>
    </source>
</evidence>
<organism evidence="2 3">
    <name type="scientific">Paspalum notatum var. saurae</name>
    <dbReference type="NCBI Taxonomy" id="547442"/>
    <lineage>
        <taxon>Eukaryota</taxon>
        <taxon>Viridiplantae</taxon>
        <taxon>Streptophyta</taxon>
        <taxon>Embryophyta</taxon>
        <taxon>Tracheophyta</taxon>
        <taxon>Spermatophyta</taxon>
        <taxon>Magnoliopsida</taxon>
        <taxon>Liliopsida</taxon>
        <taxon>Poales</taxon>
        <taxon>Poaceae</taxon>
        <taxon>PACMAD clade</taxon>
        <taxon>Panicoideae</taxon>
        <taxon>Andropogonodae</taxon>
        <taxon>Paspaleae</taxon>
        <taxon>Paspalinae</taxon>
        <taxon>Paspalum</taxon>
    </lineage>
</organism>
<accession>A0AAQ3X296</accession>
<dbReference type="AlphaFoldDB" id="A0AAQ3X296"/>
<dbReference type="Proteomes" id="UP001341281">
    <property type="component" value="Chromosome 06"/>
</dbReference>
<proteinExistence type="predicted"/>
<sequence>MSELTTLIQMLEQVQLTDSPDERTMRLSTSSFNSRQAYGMLMDSSIADGNGLRIWKSRMPNKVKVFAWLFFRDRLSTRVNLHRKHVQPVDTCSRCGTSSESWQHAFFHCPYTAELWSRIGVDISNVQEMEDLWSAHHPAAVCSATGQMSS</sequence>